<feature type="transmembrane region" description="Helical" evidence="1">
    <location>
        <begin position="21"/>
        <end position="44"/>
    </location>
</feature>
<dbReference type="EMBL" id="CP113088">
    <property type="protein sequence ID" value="WAC03032.1"/>
    <property type="molecule type" value="Genomic_DNA"/>
</dbReference>
<keyword evidence="1" id="KW-0812">Transmembrane</keyword>
<proteinExistence type="predicted"/>
<evidence type="ECO:0000256" key="1">
    <source>
        <dbReference type="SAM" id="Phobius"/>
    </source>
</evidence>
<dbReference type="Proteomes" id="UP001164705">
    <property type="component" value="Chromosome"/>
</dbReference>
<evidence type="ECO:0000313" key="2">
    <source>
        <dbReference type="EMBL" id="WAC03032.1"/>
    </source>
</evidence>
<dbReference type="RefSeq" id="WP_267677619.1">
    <property type="nucleotide sequence ID" value="NZ_CP113088.1"/>
</dbReference>
<name>A0A9E8SER9_9FLAO</name>
<dbReference type="KEGG" id="lnu:N7U66_05220"/>
<dbReference type="AlphaFoldDB" id="A0A9E8SER9"/>
<keyword evidence="1" id="KW-0472">Membrane</keyword>
<accession>A0A9E8SER9</accession>
<protein>
    <submittedName>
        <fullName evidence="2">Uncharacterized protein</fullName>
    </submittedName>
</protein>
<keyword evidence="1" id="KW-1133">Transmembrane helix</keyword>
<keyword evidence="3" id="KW-1185">Reference proteome</keyword>
<gene>
    <name evidence="2" type="ORF">N7U66_05220</name>
</gene>
<organism evidence="2 3">
    <name type="scientific">Lacinutrix neustonica</name>
    <dbReference type="NCBI Taxonomy" id="2980107"/>
    <lineage>
        <taxon>Bacteria</taxon>
        <taxon>Pseudomonadati</taxon>
        <taxon>Bacteroidota</taxon>
        <taxon>Flavobacteriia</taxon>
        <taxon>Flavobacteriales</taxon>
        <taxon>Flavobacteriaceae</taxon>
        <taxon>Lacinutrix</taxon>
    </lineage>
</organism>
<sequence>MNNHRTEFLSSILNNKKNLAELVAAAIVIGLGISFIASSIFEYFDFKYKNLIFLIIGSILTLIGFIFYLNKFFGRKKFSKKIEGFFILDKKEKKVIDIDNYDYANKLASNLKYAFKEDKALKKTWNKVDFENVFKKGMKFLEIINEASEYYLLEKLSSHLSVYFNNSKFDKDELVEYERNDIPRRSS</sequence>
<evidence type="ECO:0000313" key="3">
    <source>
        <dbReference type="Proteomes" id="UP001164705"/>
    </source>
</evidence>
<feature type="transmembrane region" description="Helical" evidence="1">
    <location>
        <begin position="50"/>
        <end position="70"/>
    </location>
</feature>
<reference evidence="2" key="1">
    <citation type="submission" date="2022-11" db="EMBL/GenBank/DDBJ databases">
        <title>Lacinutrix neustonica HL-RS19T sp. nov., isolated from the surface microlayer sample of brackish Lake Shihwa.</title>
        <authorList>
            <person name="Choi J.Y."/>
            <person name="Hwang C.Y."/>
        </authorList>
    </citation>
    <scope>NUCLEOTIDE SEQUENCE</scope>
    <source>
        <strain evidence="2">HL-RS19</strain>
    </source>
</reference>